<name>A0A7S3PXX6_9STRA</name>
<proteinExistence type="predicted"/>
<dbReference type="Gene3D" id="3.40.50.300">
    <property type="entry name" value="P-loop containing nucleotide triphosphate hydrolases"/>
    <property type="match status" value="1"/>
</dbReference>
<feature type="transmembrane region" description="Helical" evidence="1">
    <location>
        <begin position="21"/>
        <end position="48"/>
    </location>
</feature>
<keyword evidence="1" id="KW-1133">Transmembrane helix</keyword>
<sequence length="470" mass="53490">MNNPSRLQRRKGTNLQSRWKIFGGRSTSCLIIFFMLYVIGMICFLPTLKDEQKAKKIQTAADNIRRKERAFVGHVKDETHAWKEDIKKLRRGVRDEIEIDLMDKAHSEYIKNHRPFKKSHAGKIGAKYGSQIDFTDKAQSEHTKSIMKKNKKAPLKPMKAIDRVPVKIEDTVKKDTTGFIVLGMHRSGTSMLSGLLVEGFGYKTGGPLIQPAYDNEKGFFELIPAVLQNDEFMNEQRINWAAGVGNYDAARANRAINAKKIKFEKGRRALKVLNDPNIVPWLQKDPRMCITLRTWLPLLDSKPAVIFTYRHPLEVAMSLAKREGGFTLMRGLKLWLSYNKAAVQNSSDLCVVRSSNNDILKDPLNVTKKISNELTTKCGVPAPPSEITQDIVDGFVDPTLQHNKRKLEKKNAGKKVLKTFNGNCDVFELNSNLPGSRQEKEKELYLKAMKVYCDFESGDAYSDDYEWPTF</sequence>
<organism evidence="2">
    <name type="scientific">Chaetoceros debilis</name>
    <dbReference type="NCBI Taxonomy" id="122233"/>
    <lineage>
        <taxon>Eukaryota</taxon>
        <taxon>Sar</taxon>
        <taxon>Stramenopiles</taxon>
        <taxon>Ochrophyta</taxon>
        <taxon>Bacillariophyta</taxon>
        <taxon>Coscinodiscophyceae</taxon>
        <taxon>Chaetocerotophycidae</taxon>
        <taxon>Chaetocerotales</taxon>
        <taxon>Chaetocerotaceae</taxon>
        <taxon>Chaetoceros</taxon>
    </lineage>
</organism>
<evidence type="ECO:0000256" key="1">
    <source>
        <dbReference type="SAM" id="Phobius"/>
    </source>
</evidence>
<dbReference type="SUPFAM" id="SSF52540">
    <property type="entry name" value="P-loop containing nucleoside triphosphate hydrolases"/>
    <property type="match status" value="1"/>
</dbReference>
<dbReference type="AlphaFoldDB" id="A0A7S3PXX6"/>
<dbReference type="InterPro" id="IPR027417">
    <property type="entry name" value="P-loop_NTPase"/>
</dbReference>
<keyword evidence="1" id="KW-0812">Transmembrane</keyword>
<reference evidence="2" key="1">
    <citation type="submission" date="2021-01" db="EMBL/GenBank/DDBJ databases">
        <authorList>
            <person name="Corre E."/>
            <person name="Pelletier E."/>
            <person name="Niang G."/>
            <person name="Scheremetjew M."/>
            <person name="Finn R."/>
            <person name="Kale V."/>
            <person name="Holt S."/>
            <person name="Cochrane G."/>
            <person name="Meng A."/>
            <person name="Brown T."/>
            <person name="Cohen L."/>
        </authorList>
    </citation>
    <scope>NUCLEOTIDE SEQUENCE</scope>
    <source>
        <strain evidence="2">MM31A-1</strain>
    </source>
</reference>
<accession>A0A7S3PXX6</accession>
<protein>
    <submittedName>
        <fullName evidence="2">Uncharacterized protein</fullName>
    </submittedName>
</protein>
<dbReference type="EMBL" id="HBIO01005797">
    <property type="protein sequence ID" value="CAE0459317.1"/>
    <property type="molecule type" value="Transcribed_RNA"/>
</dbReference>
<keyword evidence="1" id="KW-0472">Membrane</keyword>
<evidence type="ECO:0000313" key="2">
    <source>
        <dbReference type="EMBL" id="CAE0459317.1"/>
    </source>
</evidence>
<gene>
    <name evidence="2" type="ORF">CDEB00056_LOCUS4158</name>
</gene>